<dbReference type="AlphaFoldDB" id="A0A8J4DWR5"/>
<keyword evidence="3" id="KW-1185">Reference proteome</keyword>
<dbReference type="InterPro" id="IPR036038">
    <property type="entry name" value="Aminotransferase-like"/>
</dbReference>
<dbReference type="Pfam" id="PF01063">
    <property type="entry name" value="Aminotran_4"/>
    <property type="match status" value="1"/>
</dbReference>
<dbReference type="GO" id="GO:0016829">
    <property type="term" value="F:lyase activity"/>
    <property type="evidence" value="ECO:0007669"/>
    <property type="project" value="UniProtKB-KW"/>
</dbReference>
<protein>
    <submittedName>
        <fullName evidence="2">4-amino-4-deoxychorismate lyase</fullName>
    </submittedName>
</protein>
<dbReference type="GO" id="GO:0046394">
    <property type="term" value="P:carboxylic acid biosynthetic process"/>
    <property type="evidence" value="ECO:0007669"/>
    <property type="project" value="UniProtKB-ARBA"/>
</dbReference>
<comment type="caution">
    <text evidence="2">The sequence shown here is derived from an EMBL/GenBank/DDBJ whole genome shotgun (WGS) entry which is preliminary data.</text>
</comment>
<evidence type="ECO:0000313" key="3">
    <source>
        <dbReference type="Proteomes" id="UP000612585"/>
    </source>
</evidence>
<dbReference type="PANTHER" id="PTHR42743">
    <property type="entry name" value="AMINO-ACID AMINOTRANSFERASE"/>
    <property type="match status" value="1"/>
</dbReference>
<dbReference type="Gene3D" id="3.20.10.10">
    <property type="entry name" value="D-amino Acid Aminotransferase, subunit A, domain 2"/>
    <property type="match status" value="1"/>
</dbReference>
<keyword evidence="2" id="KW-0456">Lyase</keyword>
<dbReference type="GO" id="GO:0005829">
    <property type="term" value="C:cytosol"/>
    <property type="evidence" value="ECO:0007669"/>
    <property type="project" value="TreeGrafter"/>
</dbReference>
<organism evidence="2 3">
    <name type="scientific">Virgisporangium aurantiacum</name>
    <dbReference type="NCBI Taxonomy" id="175570"/>
    <lineage>
        <taxon>Bacteria</taxon>
        <taxon>Bacillati</taxon>
        <taxon>Actinomycetota</taxon>
        <taxon>Actinomycetes</taxon>
        <taxon>Micromonosporales</taxon>
        <taxon>Micromonosporaceae</taxon>
        <taxon>Virgisporangium</taxon>
    </lineage>
</organism>
<dbReference type="EMBL" id="BOPG01000009">
    <property type="protein sequence ID" value="GIJ53770.1"/>
    <property type="molecule type" value="Genomic_DNA"/>
</dbReference>
<sequence length="269" mass="28001">MVPADTPVLRADDLAAVRGDGVFETIHLRSGSLWQLDAHLDRMARSAELLEIALPARSALAGLAAEAIAEWPRDAEGALRLACSRGTESGGPPTVWVTLTGIKPGQLRGRREGVAVRTLSLGYPVDARSALPALLAGAKTLSYAVNMACQRWAAAEGADDVLWVSGDGYALEGPTSTLVWLTDGVLCTVPPASTGILAGTTAAYLLANAGELGWTATERLVRPADLHTADGVWLTSSVRGPAEIRALDGVPLGPSPETARIAKLLGFPL</sequence>
<gene>
    <name evidence="2" type="ORF">Vau01_012860</name>
</gene>
<reference evidence="2" key="1">
    <citation type="submission" date="2021-01" db="EMBL/GenBank/DDBJ databases">
        <title>Whole genome shotgun sequence of Virgisporangium aurantiacum NBRC 16421.</title>
        <authorList>
            <person name="Komaki H."/>
            <person name="Tamura T."/>
        </authorList>
    </citation>
    <scope>NUCLEOTIDE SEQUENCE</scope>
    <source>
        <strain evidence="2">NBRC 16421</strain>
    </source>
</reference>
<dbReference type="Proteomes" id="UP000612585">
    <property type="component" value="Unassembled WGS sequence"/>
</dbReference>
<dbReference type="PANTHER" id="PTHR42743:SF11">
    <property type="entry name" value="AMINODEOXYCHORISMATE LYASE"/>
    <property type="match status" value="1"/>
</dbReference>
<comment type="similarity">
    <text evidence="1">Belongs to the class-IV pyridoxal-phosphate-dependent aminotransferase family.</text>
</comment>
<evidence type="ECO:0000256" key="1">
    <source>
        <dbReference type="ARBA" id="ARBA00009320"/>
    </source>
</evidence>
<dbReference type="SUPFAM" id="SSF56752">
    <property type="entry name" value="D-aminoacid aminotransferase-like PLP-dependent enzymes"/>
    <property type="match status" value="1"/>
</dbReference>
<evidence type="ECO:0000313" key="2">
    <source>
        <dbReference type="EMBL" id="GIJ53770.1"/>
    </source>
</evidence>
<dbReference type="InterPro" id="IPR050571">
    <property type="entry name" value="Class-IV_PLP-Dep_Aminotrnsfr"/>
</dbReference>
<dbReference type="InterPro" id="IPR001544">
    <property type="entry name" value="Aminotrans_IV"/>
</dbReference>
<dbReference type="InterPro" id="IPR043131">
    <property type="entry name" value="BCAT-like_N"/>
</dbReference>
<dbReference type="Gene3D" id="3.30.470.10">
    <property type="match status" value="1"/>
</dbReference>
<dbReference type="InterPro" id="IPR043132">
    <property type="entry name" value="BCAT-like_C"/>
</dbReference>
<name>A0A8J4DWR5_9ACTN</name>
<proteinExistence type="inferred from homology"/>
<accession>A0A8J4DWR5</accession>